<organism evidence="10 11">
    <name type="scientific">Ketobacter alkanivorans</name>
    <dbReference type="NCBI Taxonomy" id="1917421"/>
    <lineage>
        <taxon>Bacteria</taxon>
        <taxon>Pseudomonadati</taxon>
        <taxon>Pseudomonadota</taxon>
        <taxon>Gammaproteobacteria</taxon>
        <taxon>Pseudomonadales</taxon>
        <taxon>Ketobacteraceae</taxon>
        <taxon>Ketobacter</taxon>
    </lineage>
</organism>
<dbReference type="CDD" id="cd00383">
    <property type="entry name" value="trans_reg_C"/>
    <property type="match status" value="1"/>
</dbReference>
<dbReference type="SUPFAM" id="SSF52172">
    <property type="entry name" value="CheY-like"/>
    <property type="match status" value="1"/>
</dbReference>
<dbReference type="GO" id="GO:0006355">
    <property type="term" value="P:regulation of DNA-templated transcription"/>
    <property type="evidence" value="ECO:0007669"/>
    <property type="project" value="InterPro"/>
</dbReference>
<evidence type="ECO:0000256" key="3">
    <source>
        <dbReference type="ARBA" id="ARBA00023015"/>
    </source>
</evidence>
<feature type="modified residue" description="4-aspartylphosphate" evidence="6">
    <location>
        <position position="56"/>
    </location>
</feature>
<evidence type="ECO:0000259" key="9">
    <source>
        <dbReference type="PROSITE" id="PS51755"/>
    </source>
</evidence>
<evidence type="ECO:0000256" key="2">
    <source>
        <dbReference type="ARBA" id="ARBA00023012"/>
    </source>
</evidence>
<keyword evidence="3" id="KW-0805">Transcription regulation</keyword>
<sequence>MEVKNACVLLVEDHRDLAETTLDFLSGVGFETDYAGDGISALQLACSNRYDAIILDVMLPGLDGFEVCQRLRHEQGSDIPILMLTARDQLQDKLDGFRVGADDYLVKPFDMPELAARLVAMIRRQRGELAANKLQVSDLVLDMGTFEVSRANQPIQLSPTAFRILKILMRESPRLVMREALEQELWGDALPDSDALRSHLYKLRQAIDKPFTTPLLQTIPGQGFKIAPLR</sequence>
<dbReference type="SMART" id="SM00862">
    <property type="entry name" value="Trans_reg_C"/>
    <property type="match status" value="1"/>
</dbReference>
<dbReference type="InterPro" id="IPR039420">
    <property type="entry name" value="WalR-like"/>
</dbReference>
<dbReference type="PROSITE" id="PS51755">
    <property type="entry name" value="OMPR_PHOB"/>
    <property type="match status" value="1"/>
</dbReference>
<reference evidence="11" key="1">
    <citation type="submission" date="2017-08" db="EMBL/GenBank/DDBJ databases">
        <title>Direct submision.</title>
        <authorList>
            <person name="Kim S.-J."/>
            <person name="Rhee S.-K."/>
        </authorList>
    </citation>
    <scope>NUCLEOTIDE SEQUENCE [LARGE SCALE GENOMIC DNA]</scope>
    <source>
        <strain evidence="11">GI5</strain>
    </source>
</reference>
<dbReference type="GO" id="GO:0000156">
    <property type="term" value="F:phosphorelay response regulator activity"/>
    <property type="evidence" value="ECO:0007669"/>
    <property type="project" value="TreeGrafter"/>
</dbReference>
<dbReference type="GO" id="GO:0000976">
    <property type="term" value="F:transcription cis-regulatory region binding"/>
    <property type="evidence" value="ECO:0007669"/>
    <property type="project" value="TreeGrafter"/>
</dbReference>
<proteinExistence type="predicted"/>
<dbReference type="InterPro" id="IPR036388">
    <property type="entry name" value="WH-like_DNA-bd_sf"/>
</dbReference>
<keyword evidence="1 6" id="KW-0597">Phosphoprotein</keyword>
<evidence type="ECO:0000256" key="4">
    <source>
        <dbReference type="ARBA" id="ARBA00023125"/>
    </source>
</evidence>
<dbReference type="PANTHER" id="PTHR48111:SF22">
    <property type="entry name" value="REGULATOR OF RPOS"/>
    <property type="match status" value="1"/>
</dbReference>
<evidence type="ECO:0000259" key="8">
    <source>
        <dbReference type="PROSITE" id="PS50110"/>
    </source>
</evidence>
<feature type="domain" description="OmpR/PhoB-type" evidence="9">
    <location>
        <begin position="131"/>
        <end position="228"/>
    </location>
</feature>
<keyword evidence="5" id="KW-0804">Transcription</keyword>
<dbReference type="PROSITE" id="PS50110">
    <property type="entry name" value="RESPONSE_REGULATORY"/>
    <property type="match status" value="1"/>
</dbReference>
<evidence type="ECO:0000256" key="5">
    <source>
        <dbReference type="ARBA" id="ARBA00023163"/>
    </source>
</evidence>
<dbReference type="SMART" id="SM00448">
    <property type="entry name" value="REC"/>
    <property type="match status" value="1"/>
</dbReference>
<dbReference type="Pfam" id="PF00072">
    <property type="entry name" value="Response_reg"/>
    <property type="match status" value="1"/>
</dbReference>
<evidence type="ECO:0000256" key="7">
    <source>
        <dbReference type="PROSITE-ProRule" id="PRU01091"/>
    </source>
</evidence>
<dbReference type="FunFam" id="1.10.10.10:FF:000058">
    <property type="entry name" value="DNA-binding response OmpR family regulator"/>
    <property type="match status" value="1"/>
</dbReference>
<evidence type="ECO:0000313" key="11">
    <source>
        <dbReference type="Proteomes" id="UP000235116"/>
    </source>
</evidence>
<name>A0A2K9LRT6_9GAMM</name>
<gene>
    <name evidence="10" type="ORF">Kalk_15205</name>
</gene>
<accession>A0A2K9LRT6</accession>
<dbReference type="KEGG" id="kak:Kalk_15205"/>
<keyword evidence="4 7" id="KW-0238">DNA-binding</keyword>
<dbReference type="InterPro" id="IPR001789">
    <property type="entry name" value="Sig_transdc_resp-reg_receiver"/>
</dbReference>
<feature type="DNA-binding region" description="OmpR/PhoB-type" evidence="7">
    <location>
        <begin position="131"/>
        <end position="228"/>
    </location>
</feature>
<dbReference type="Gene3D" id="1.10.10.10">
    <property type="entry name" value="Winged helix-like DNA-binding domain superfamily/Winged helix DNA-binding domain"/>
    <property type="match status" value="1"/>
</dbReference>
<evidence type="ECO:0000313" key="10">
    <source>
        <dbReference type="EMBL" id="AUM14977.1"/>
    </source>
</evidence>
<dbReference type="InterPro" id="IPR016032">
    <property type="entry name" value="Sig_transdc_resp-reg_C-effctor"/>
</dbReference>
<protein>
    <submittedName>
        <fullName evidence="10">DNA-binding response regulator</fullName>
    </submittedName>
</protein>
<keyword evidence="2" id="KW-0902">Two-component regulatory system</keyword>
<dbReference type="OrthoDB" id="9802426at2"/>
<dbReference type="InterPro" id="IPR001867">
    <property type="entry name" value="OmpR/PhoB-type_DNA-bd"/>
</dbReference>
<dbReference type="AlphaFoldDB" id="A0A2K9LRT6"/>
<keyword evidence="11" id="KW-1185">Reference proteome</keyword>
<dbReference type="GO" id="GO:0032993">
    <property type="term" value="C:protein-DNA complex"/>
    <property type="evidence" value="ECO:0007669"/>
    <property type="project" value="TreeGrafter"/>
</dbReference>
<dbReference type="FunFam" id="3.40.50.2300:FF:000001">
    <property type="entry name" value="DNA-binding response regulator PhoB"/>
    <property type="match status" value="1"/>
</dbReference>
<feature type="domain" description="Response regulatory" evidence="8">
    <location>
        <begin position="7"/>
        <end position="122"/>
    </location>
</feature>
<dbReference type="Gene3D" id="3.40.50.2300">
    <property type="match status" value="1"/>
</dbReference>
<dbReference type="PANTHER" id="PTHR48111">
    <property type="entry name" value="REGULATOR OF RPOS"/>
    <property type="match status" value="1"/>
</dbReference>
<dbReference type="InterPro" id="IPR011006">
    <property type="entry name" value="CheY-like_superfamily"/>
</dbReference>
<evidence type="ECO:0000256" key="1">
    <source>
        <dbReference type="ARBA" id="ARBA00022553"/>
    </source>
</evidence>
<dbReference type="SUPFAM" id="SSF46894">
    <property type="entry name" value="C-terminal effector domain of the bipartite response regulators"/>
    <property type="match status" value="1"/>
</dbReference>
<dbReference type="Proteomes" id="UP000235116">
    <property type="component" value="Chromosome"/>
</dbReference>
<dbReference type="Pfam" id="PF00486">
    <property type="entry name" value="Trans_reg_C"/>
    <property type="match status" value="1"/>
</dbReference>
<dbReference type="GO" id="GO:0005829">
    <property type="term" value="C:cytosol"/>
    <property type="evidence" value="ECO:0007669"/>
    <property type="project" value="TreeGrafter"/>
</dbReference>
<dbReference type="EMBL" id="CP022684">
    <property type="protein sequence ID" value="AUM14977.1"/>
    <property type="molecule type" value="Genomic_DNA"/>
</dbReference>
<dbReference type="CDD" id="cd17574">
    <property type="entry name" value="REC_OmpR"/>
    <property type="match status" value="1"/>
</dbReference>
<evidence type="ECO:0000256" key="6">
    <source>
        <dbReference type="PROSITE-ProRule" id="PRU00169"/>
    </source>
</evidence>